<dbReference type="EMBL" id="JAUJRV010000036">
    <property type="protein sequence ID" value="MDN7798867.1"/>
    <property type="molecule type" value="Genomic_DNA"/>
</dbReference>
<accession>A0AAW7T6B5</accession>
<dbReference type="Proteomes" id="UP001171620">
    <property type="component" value="Unassembled WGS sequence"/>
</dbReference>
<dbReference type="AlphaFoldDB" id="A0AAW7T6B5"/>
<evidence type="ECO:0000313" key="1">
    <source>
        <dbReference type="EMBL" id="MDN7798867.1"/>
    </source>
</evidence>
<dbReference type="RefSeq" id="WP_226245651.1">
    <property type="nucleotide sequence ID" value="NZ_CP085996.1"/>
</dbReference>
<comment type="caution">
    <text evidence="1">The sequence shown here is derived from an EMBL/GenBank/DDBJ whole genome shotgun (WGS) entry which is preliminary data.</text>
</comment>
<evidence type="ECO:0000313" key="2">
    <source>
        <dbReference type="Proteomes" id="UP001171620"/>
    </source>
</evidence>
<gene>
    <name evidence="1" type="ORF">QZM33_28415</name>
</gene>
<protein>
    <submittedName>
        <fullName evidence="1">Uncharacterized protein</fullName>
    </submittedName>
</protein>
<organism evidence="1 2">
    <name type="scientific">Burkholderia vietnamiensis</name>
    <dbReference type="NCBI Taxonomy" id="60552"/>
    <lineage>
        <taxon>Bacteria</taxon>
        <taxon>Pseudomonadati</taxon>
        <taxon>Pseudomonadota</taxon>
        <taxon>Betaproteobacteria</taxon>
        <taxon>Burkholderiales</taxon>
        <taxon>Burkholderiaceae</taxon>
        <taxon>Burkholderia</taxon>
        <taxon>Burkholderia cepacia complex</taxon>
    </lineage>
</organism>
<proteinExistence type="predicted"/>
<name>A0AAW7T6B5_BURVI</name>
<reference evidence="1" key="1">
    <citation type="submission" date="2023-07" db="EMBL/GenBank/DDBJ databases">
        <title>A collection of bacterial strains from the Burkholderia cepacia Research Laboratory and Repository.</title>
        <authorList>
            <person name="Lipuma J."/>
            <person name="Spilker T."/>
            <person name="Caverly L."/>
        </authorList>
    </citation>
    <scope>NUCLEOTIDE SEQUENCE</scope>
    <source>
        <strain evidence="1">AU44268</strain>
    </source>
</reference>
<sequence length="143" mass="16569">MHEALARANFLRDVELLSPLFLRSRGWTLNEASFPVLDVTFESEKALRVRLQCDEWNDLPPSVQLLKPDGSEWTSELPLPTFHLDKHPTTGRPFICMVGSREYHTHTSHVTDHWANYKSQDGMNLPGLLDRFNRAWRKAMGLR</sequence>